<evidence type="ECO:0000256" key="4">
    <source>
        <dbReference type="RuleBase" id="RU003357"/>
    </source>
</evidence>
<dbReference type="Gene3D" id="2.40.170.20">
    <property type="entry name" value="TonB-dependent receptor, beta-barrel domain"/>
    <property type="match status" value="1"/>
</dbReference>
<evidence type="ECO:0000256" key="3">
    <source>
        <dbReference type="ARBA" id="ARBA00023237"/>
    </source>
</evidence>
<dbReference type="InterPro" id="IPR000531">
    <property type="entry name" value="Beta-barrel_TonB"/>
</dbReference>
<dbReference type="Gene3D" id="2.170.130.10">
    <property type="entry name" value="TonB-dependent receptor, plug domain"/>
    <property type="match status" value="1"/>
</dbReference>
<accession>A0AAP3BEH7</accession>
<dbReference type="Pfam" id="PF00593">
    <property type="entry name" value="TonB_dep_Rec_b-barrel"/>
    <property type="match status" value="1"/>
</dbReference>
<evidence type="ECO:0000259" key="7">
    <source>
        <dbReference type="Pfam" id="PF07715"/>
    </source>
</evidence>
<dbReference type="Gene3D" id="2.60.40.1120">
    <property type="entry name" value="Carboxypeptidase-like, regulatory domain"/>
    <property type="match status" value="1"/>
</dbReference>
<keyword evidence="3" id="KW-0998">Cell outer membrane</keyword>
<comment type="similarity">
    <text evidence="4">Belongs to the TonB-dependent receptor family.</text>
</comment>
<evidence type="ECO:0000256" key="2">
    <source>
        <dbReference type="ARBA" id="ARBA00023136"/>
    </source>
</evidence>
<evidence type="ECO:0000313" key="8">
    <source>
        <dbReference type="EMBL" id="MCW4129611.1"/>
    </source>
</evidence>
<evidence type="ECO:0000256" key="1">
    <source>
        <dbReference type="ARBA" id="ARBA00004442"/>
    </source>
</evidence>
<protein>
    <submittedName>
        <fullName evidence="8">TonB-dependent receptor</fullName>
    </submittedName>
</protein>
<dbReference type="Pfam" id="PF07715">
    <property type="entry name" value="Plug"/>
    <property type="match status" value="1"/>
</dbReference>
<dbReference type="PANTHER" id="PTHR40980">
    <property type="entry name" value="PLUG DOMAIN-CONTAINING PROTEIN"/>
    <property type="match status" value="1"/>
</dbReference>
<dbReference type="PANTHER" id="PTHR40980:SF4">
    <property type="entry name" value="TONB-DEPENDENT RECEPTOR-LIKE BETA-BARREL DOMAIN-CONTAINING PROTEIN"/>
    <property type="match status" value="1"/>
</dbReference>
<proteinExistence type="inferred from homology"/>
<dbReference type="AlphaFoldDB" id="A0AAP3BEH7"/>
<comment type="caution">
    <text evidence="8">The sequence shown here is derived from an EMBL/GenBank/DDBJ whole genome shotgun (WGS) entry which is preliminary data.</text>
</comment>
<gene>
    <name evidence="8" type="ORF">ONT16_15445</name>
</gene>
<evidence type="ECO:0000256" key="5">
    <source>
        <dbReference type="SAM" id="SignalP"/>
    </source>
</evidence>
<evidence type="ECO:0000259" key="6">
    <source>
        <dbReference type="Pfam" id="PF00593"/>
    </source>
</evidence>
<feature type="signal peptide" evidence="5">
    <location>
        <begin position="1"/>
        <end position="20"/>
    </location>
</feature>
<name>A0AAP3BEH7_9BACT</name>
<evidence type="ECO:0000313" key="9">
    <source>
        <dbReference type="Proteomes" id="UP001209344"/>
    </source>
</evidence>
<sequence length="952" mass="107351">MKRFLLSAALLAVATTAIQAHTLDGIVKDNKTGEPLIGTVIRVKELPNVRTTTGLDGTFTLHELPDKGKFTIIVSYMSYKTKEMVVDVATDFSKDGKEGKNGKEGKDGKKGHLTIAMDEDQKQLGEVVVTGHREYRSDRSAIETVKNAGNVLNVMSQQSIQLSPDVNVASVLQRVSGVTMERSASGEASYAILRGMDKRYNYTLVNGVKIPSPDDKNRYIPLNIFPSDLMDRLVVSKSLTADMEGDAAGGVVDMVMKDAPSRFQIQANAAIGASDYFWKDGRDYLTSNRSDYTLKSPYEAFGKDYKAQMNDFKNGPVQLKSHSLPAPNFIGGLSIGNRFCNDRLGVMLAGSVQNVFRGTERTYNSVKMASGEQAMYISNLQHRYYSIHDLTAGAHAKFDLTLPCHKLEWYNMYVRTNSKGTRYNNSVNTEYIGADSYTQDDEVRSLSTTQSIFATNLKGTHHLAKDFTVDWSGVFSQAREEDPDRTYVTLTNTISRTAENGGDAVSGSIWEGDKNIIKTLPKSAERRFQHNKDTDWAGYINLSYDTHFVNDVEALWKAGAQYRRKERSNRYYSYIFNPANISQRLDGNGIDQFDNIDWVCKTPYSQASQLNYDSKEHIGGAYAMVTLKSEVGELNAGFRAEHTNQIYTMLQHFRNMGQVGEQSYWDYLPSASIKWTPTRKMNVRLSYYRSINRPGFYEIVPYQIQGEEYQEKGNPNLKRARIDNIDLRWEWFPSKTEQILAGVFYKYLKDPIEQVFVTSDGKIGAGTDAYYMPDNLGNAKNMGFEIDVIKYIRHFGVKANYTYTHSEITTSKREYQEGSAEYKTGVTQPRPLVNQAPHTANISLLYKDTENGWNAQLASSFTGTKLALVSPFKDADQWDKAMFGLDLSAEKQFKNGISIFFKANNLLDAKCERFLKTVNKSNLEYEGQKSDKTIVGTYQYGRTFLLGVRYKL</sequence>
<dbReference type="RefSeq" id="WP_264967035.1">
    <property type="nucleotide sequence ID" value="NZ_JAPDVK010000004.1"/>
</dbReference>
<keyword evidence="8" id="KW-0675">Receptor</keyword>
<dbReference type="Pfam" id="PF13715">
    <property type="entry name" value="CarbopepD_reg_2"/>
    <property type="match status" value="1"/>
</dbReference>
<dbReference type="InterPro" id="IPR012910">
    <property type="entry name" value="Plug_dom"/>
</dbReference>
<feature type="domain" description="TonB-dependent receptor plug" evidence="7">
    <location>
        <begin position="148"/>
        <end position="251"/>
    </location>
</feature>
<feature type="domain" description="TonB-dependent receptor-like beta-barrel" evidence="6">
    <location>
        <begin position="420"/>
        <end position="906"/>
    </location>
</feature>
<dbReference type="SUPFAM" id="SSF56935">
    <property type="entry name" value="Porins"/>
    <property type="match status" value="1"/>
</dbReference>
<organism evidence="8 9">
    <name type="scientific">Segatella copri</name>
    <dbReference type="NCBI Taxonomy" id="165179"/>
    <lineage>
        <taxon>Bacteria</taxon>
        <taxon>Pseudomonadati</taxon>
        <taxon>Bacteroidota</taxon>
        <taxon>Bacteroidia</taxon>
        <taxon>Bacteroidales</taxon>
        <taxon>Prevotellaceae</taxon>
        <taxon>Segatella</taxon>
    </lineage>
</organism>
<dbReference type="InterPro" id="IPR036942">
    <property type="entry name" value="Beta-barrel_TonB_sf"/>
</dbReference>
<dbReference type="Proteomes" id="UP001209344">
    <property type="component" value="Unassembled WGS sequence"/>
</dbReference>
<dbReference type="InterPro" id="IPR037066">
    <property type="entry name" value="Plug_dom_sf"/>
</dbReference>
<dbReference type="SUPFAM" id="SSF49464">
    <property type="entry name" value="Carboxypeptidase regulatory domain-like"/>
    <property type="match status" value="1"/>
</dbReference>
<dbReference type="GO" id="GO:0009279">
    <property type="term" value="C:cell outer membrane"/>
    <property type="evidence" value="ECO:0007669"/>
    <property type="project" value="UniProtKB-SubCell"/>
</dbReference>
<keyword evidence="5" id="KW-0732">Signal</keyword>
<dbReference type="EMBL" id="JAPDVK010000004">
    <property type="protein sequence ID" value="MCW4129611.1"/>
    <property type="molecule type" value="Genomic_DNA"/>
</dbReference>
<keyword evidence="2 4" id="KW-0472">Membrane</keyword>
<reference evidence="8" key="1">
    <citation type="submission" date="2022-11" db="EMBL/GenBank/DDBJ databases">
        <title>Genomic repertoires linked with pathogenic potency of arthritogenic Prevotella copri isolated from the gut of rheumatoid arthritis patients.</title>
        <authorList>
            <person name="Nii T."/>
            <person name="Maeda Y."/>
            <person name="Motooka D."/>
            <person name="Naito M."/>
            <person name="Matsumoto Y."/>
            <person name="Ogawa T."/>
            <person name="Oguro-Igashira E."/>
            <person name="Kishikawa T."/>
            <person name="Yamashita M."/>
            <person name="Koizumi S."/>
            <person name="Kurakawa T."/>
            <person name="Okumura R."/>
            <person name="Kayama H."/>
            <person name="Murakami M."/>
            <person name="Sakaguchi T."/>
            <person name="Das B."/>
            <person name="Nakamura S."/>
            <person name="Okada Y."/>
            <person name="Kumanogoh A."/>
            <person name="Takeda K."/>
        </authorList>
    </citation>
    <scope>NUCLEOTIDE SEQUENCE</scope>
    <source>
        <strain evidence="8">F3-75</strain>
    </source>
</reference>
<keyword evidence="4" id="KW-0798">TonB box</keyword>
<dbReference type="InterPro" id="IPR008969">
    <property type="entry name" value="CarboxyPept-like_regulatory"/>
</dbReference>
<feature type="chain" id="PRO_5043012694" evidence="5">
    <location>
        <begin position="21"/>
        <end position="952"/>
    </location>
</feature>
<comment type="subcellular location">
    <subcellularLocation>
        <location evidence="1 4">Cell outer membrane</location>
    </subcellularLocation>
</comment>